<organism evidence="6 7">
    <name type="scientific">Marinobacter algicola DG893</name>
    <dbReference type="NCBI Taxonomy" id="443152"/>
    <lineage>
        <taxon>Bacteria</taxon>
        <taxon>Pseudomonadati</taxon>
        <taxon>Pseudomonadota</taxon>
        <taxon>Gammaproteobacteria</taxon>
        <taxon>Pseudomonadales</taxon>
        <taxon>Marinobacteraceae</taxon>
        <taxon>Marinobacter</taxon>
    </lineage>
</organism>
<dbReference type="InterPro" id="IPR058163">
    <property type="entry name" value="LysR-type_TF_proteobact-type"/>
</dbReference>
<gene>
    <name evidence="6" type="ORF">MDG893_07300</name>
</gene>
<evidence type="ECO:0000256" key="4">
    <source>
        <dbReference type="ARBA" id="ARBA00023163"/>
    </source>
</evidence>
<dbReference type="InterPro" id="IPR005119">
    <property type="entry name" value="LysR_subst-bd"/>
</dbReference>
<dbReference type="InterPro" id="IPR036388">
    <property type="entry name" value="WH-like_DNA-bd_sf"/>
</dbReference>
<keyword evidence="4" id="KW-0804">Transcription</keyword>
<dbReference type="InterPro" id="IPR000847">
    <property type="entry name" value="LysR_HTH_N"/>
</dbReference>
<evidence type="ECO:0000313" key="6">
    <source>
        <dbReference type="EMBL" id="EDM49184.1"/>
    </source>
</evidence>
<dbReference type="FunFam" id="1.10.10.10:FF:000001">
    <property type="entry name" value="LysR family transcriptional regulator"/>
    <property type="match status" value="1"/>
</dbReference>
<evidence type="ECO:0000313" key="7">
    <source>
        <dbReference type="Proteomes" id="UP000005856"/>
    </source>
</evidence>
<dbReference type="RefSeq" id="WP_007152198.1">
    <property type="nucleotide sequence ID" value="NZ_ABCP01000002.1"/>
</dbReference>
<dbReference type="Gene3D" id="1.10.10.10">
    <property type="entry name" value="Winged helix-like DNA-binding domain superfamily/Winged helix DNA-binding domain"/>
    <property type="match status" value="1"/>
</dbReference>
<dbReference type="Gene3D" id="3.40.190.290">
    <property type="match status" value="1"/>
</dbReference>
<comment type="caution">
    <text evidence="6">The sequence shown here is derived from an EMBL/GenBank/DDBJ whole genome shotgun (WGS) entry which is preliminary data.</text>
</comment>
<reference evidence="6 7" key="1">
    <citation type="submission" date="2007-06" db="EMBL/GenBank/DDBJ databases">
        <authorList>
            <person name="Green D."/>
            <person name="Ferriera S."/>
            <person name="Johnson J."/>
            <person name="Kravitz S."/>
            <person name="Beeson K."/>
            <person name="Sutton G."/>
            <person name="Rogers Y.-H."/>
            <person name="Friedman R."/>
            <person name="Frazier M."/>
            <person name="Venter J.C."/>
        </authorList>
    </citation>
    <scope>NUCLEOTIDE SEQUENCE [LARGE SCALE GENOMIC DNA]</scope>
    <source>
        <strain evidence="6 7">DG893</strain>
    </source>
</reference>
<feature type="domain" description="HTH lysR-type" evidence="5">
    <location>
        <begin position="7"/>
        <end position="64"/>
    </location>
</feature>
<dbReference type="PANTHER" id="PTHR30537">
    <property type="entry name" value="HTH-TYPE TRANSCRIPTIONAL REGULATOR"/>
    <property type="match status" value="1"/>
</dbReference>
<dbReference type="SUPFAM" id="SSF53850">
    <property type="entry name" value="Periplasmic binding protein-like II"/>
    <property type="match status" value="1"/>
</dbReference>
<accession>A6EVZ7</accession>
<dbReference type="EMBL" id="ABCP01000002">
    <property type="protein sequence ID" value="EDM49184.1"/>
    <property type="molecule type" value="Genomic_DNA"/>
</dbReference>
<protein>
    <submittedName>
        <fullName evidence="6">Probable transcriptional regulator</fullName>
    </submittedName>
</protein>
<evidence type="ECO:0000256" key="3">
    <source>
        <dbReference type="ARBA" id="ARBA00023125"/>
    </source>
</evidence>
<dbReference type="InterPro" id="IPR036390">
    <property type="entry name" value="WH_DNA-bd_sf"/>
</dbReference>
<dbReference type="Pfam" id="PF00126">
    <property type="entry name" value="HTH_1"/>
    <property type="match status" value="1"/>
</dbReference>
<dbReference type="STRING" id="443152.MDG893_07300"/>
<dbReference type="AlphaFoldDB" id="A6EVZ7"/>
<evidence type="ECO:0000256" key="2">
    <source>
        <dbReference type="ARBA" id="ARBA00023015"/>
    </source>
</evidence>
<dbReference type="GO" id="GO:0003700">
    <property type="term" value="F:DNA-binding transcription factor activity"/>
    <property type="evidence" value="ECO:0007669"/>
    <property type="project" value="InterPro"/>
</dbReference>
<proteinExistence type="inferred from homology"/>
<keyword evidence="3" id="KW-0238">DNA-binding</keyword>
<dbReference type="SUPFAM" id="SSF46785">
    <property type="entry name" value="Winged helix' DNA-binding domain"/>
    <property type="match status" value="1"/>
</dbReference>
<comment type="similarity">
    <text evidence="1">Belongs to the LysR transcriptional regulatory family.</text>
</comment>
<keyword evidence="7" id="KW-1185">Reference proteome</keyword>
<evidence type="ECO:0000259" key="5">
    <source>
        <dbReference type="PROSITE" id="PS50931"/>
    </source>
</evidence>
<dbReference type="eggNOG" id="COG0583">
    <property type="taxonomic scope" value="Bacteria"/>
</dbReference>
<dbReference type="Pfam" id="PF03466">
    <property type="entry name" value="LysR_substrate"/>
    <property type="match status" value="1"/>
</dbReference>
<dbReference type="GO" id="GO:0043565">
    <property type="term" value="F:sequence-specific DNA binding"/>
    <property type="evidence" value="ECO:0007669"/>
    <property type="project" value="TreeGrafter"/>
</dbReference>
<sequence length="304" mass="33959">MPQSSTNRLAAMEIFSTVVEQGSFSKAARVCRLTPSAASKAITRLEKRLGTKLIHRSTRQMQLTAEGRWFYERCRHILSDLEEAEQGASSSVEPTGHLRITASFPVGHGFLIPIVTKFLARYPGITLELSLTDQVVNLLAEHTDVAIRNGPLGNSNLVARKLGETRMVIVGAPEYLERRGVPVTLEELRTHNRLGFNFSRHTATWPLTFDGEQTELAPQGSLLVSDGETMRKMAMEGVGLARLTRFLVDEDIRQGRLVPVMEEHNPGDREEVHAVFLGQGRLMPGRVRVFLDFLYDNIRISPSD</sequence>
<dbReference type="Proteomes" id="UP000005856">
    <property type="component" value="Unassembled WGS sequence"/>
</dbReference>
<dbReference type="PROSITE" id="PS50931">
    <property type="entry name" value="HTH_LYSR"/>
    <property type="match status" value="1"/>
</dbReference>
<keyword evidence="2" id="KW-0805">Transcription regulation</keyword>
<dbReference type="GO" id="GO:0006351">
    <property type="term" value="P:DNA-templated transcription"/>
    <property type="evidence" value="ECO:0007669"/>
    <property type="project" value="TreeGrafter"/>
</dbReference>
<evidence type="ECO:0000256" key="1">
    <source>
        <dbReference type="ARBA" id="ARBA00009437"/>
    </source>
</evidence>
<dbReference type="PANTHER" id="PTHR30537:SF71">
    <property type="entry name" value="TRANSCRIPTIONAL REGULATORY PROTEIN"/>
    <property type="match status" value="1"/>
</dbReference>
<name>A6EVZ7_9GAMM</name>